<reference evidence="2" key="1">
    <citation type="journal article" date="2011" name="MBio">
        <title>Novel metabolic attributes of the genus Cyanothece, comprising a group of unicellular nitrogen-fixing Cyanobacteria.</title>
        <authorList>
            <person name="Bandyopadhyay A."/>
            <person name="Elvitigala T."/>
            <person name="Welsh E."/>
            <person name="Stockel J."/>
            <person name="Liberton M."/>
            <person name="Min H."/>
            <person name="Sherman L.A."/>
            <person name="Pakrasi H.B."/>
        </authorList>
    </citation>
    <scope>NUCLEOTIDE SEQUENCE [LARGE SCALE GENOMIC DNA]</scope>
    <source>
        <strain evidence="2">PCC 8801</strain>
    </source>
</reference>
<accession>B7JZE0</accession>
<dbReference type="HOGENOM" id="CLU_133074_0_0_3"/>
<dbReference type="OrthoDB" id="464559at2"/>
<gene>
    <name evidence="1" type="ordered locus">PCC8801_3383</name>
</gene>
<organism evidence="1 2">
    <name type="scientific">Rippkaea orientalis (strain PCC 8801 / RF-1)</name>
    <name type="common">Cyanothece sp. (strain PCC 8801)</name>
    <dbReference type="NCBI Taxonomy" id="41431"/>
    <lineage>
        <taxon>Bacteria</taxon>
        <taxon>Bacillati</taxon>
        <taxon>Cyanobacteriota</taxon>
        <taxon>Cyanophyceae</taxon>
        <taxon>Oscillatoriophycideae</taxon>
        <taxon>Chroococcales</taxon>
        <taxon>Aphanothecaceae</taxon>
        <taxon>Rippkaea</taxon>
        <taxon>Rippkaea orientalis</taxon>
    </lineage>
</organism>
<protein>
    <recommendedName>
        <fullName evidence="3">DUF2808 domain-containing protein</fullName>
    </recommendedName>
</protein>
<dbReference type="AlphaFoldDB" id="B7JZE0"/>
<sequence>MNKNPLASTILAPRRLLSALALSGCLFAGFQALTLAGSNPGLTIFSGVDNRRDILDYHLDFGGRPNHVGERYKLYVPAKKLTQGVSKFFISYLERPEFDGQFDLDRVDVRVEGKSVPIKEVYWDKESRVIEIDLAQPIEASKKAEIVFSNVKNPGNGTYYFICDVLSSGDIPIRLYIGTWILSIERV</sequence>
<dbReference type="KEGG" id="cyp:PCC8801_3383"/>
<dbReference type="Proteomes" id="UP000008204">
    <property type="component" value="Chromosome"/>
</dbReference>
<dbReference type="RefSeq" id="WP_012596612.1">
    <property type="nucleotide sequence ID" value="NC_011726.1"/>
</dbReference>
<name>B7JZE0_RIPO1</name>
<dbReference type="STRING" id="41431.PCC8801_3383"/>
<evidence type="ECO:0000313" key="1">
    <source>
        <dbReference type="EMBL" id="ACK67351.1"/>
    </source>
</evidence>
<proteinExistence type="predicted"/>
<keyword evidence="2" id="KW-1185">Reference proteome</keyword>
<dbReference type="Pfam" id="PF10989">
    <property type="entry name" value="DUF2808"/>
    <property type="match status" value="1"/>
</dbReference>
<evidence type="ECO:0000313" key="2">
    <source>
        <dbReference type="Proteomes" id="UP000008204"/>
    </source>
</evidence>
<evidence type="ECO:0008006" key="3">
    <source>
        <dbReference type="Google" id="ProtNLM"/>
    </source>
</evidence>
<dbReference type="eggNOG" id="ENOG502ZC3W">
    <property type="taxonomic scope" value="Bacteria"/>
</dbReference>
<dbReference type="EMBL" id="CP001287">
    <property type="protein sequence ID" value="ACK67351.1"/>
    <property type="molecule type" value="Genomic_DNA"/>
</dbReference>
<dbReference type="InterPro" id="IPR021256">
    <property type="entry name" value="DUF2808"/>
</dbReference>